<dbReference type="AlphaFoldDB" id="A0A930E0D9"/>
<protein>
    <submittedName>
        <fullName evidence="1">Uncharacterized protein</fullName>
    </submittedName>
</protein>
<gene>
    <name evidence="1" type="ORF">HXM94_00510</name>
</gene>
<reference evidence="1" key="1">
    <citation type="submission" date="2020-04" db="EMBL/GenBank/DDBJ databases">
        <title>Deep metagenomics examines the oral microbiome during advanced dental caries in children, revealing novel taxa and co-occurrences with host molecules.</title>
        <authorList>
            <person name="Baker J.L."/>
            <person name="Morton J.T."/>
            <person name="Dinis M."/>
            <person name="Alvarez R."/>
            <person name="Tran N.C."/>
            <person name="Knight R."/>
            <person name="Edlund A."/>
        </authorList>
    </citation>
    <scope>NUCLEOTIDE SEQUENCE</scope>
    <source>
        <strain evidence="1">JCVI_23_bin.11</strain>
    </source>
</reference>
<sequence>MIIKKEVNQFGIHNVINFLNDTKNHEKIAEIIALAIQEEILTAKKNRNATSPTQDRFSNIDVYYLVESKEVWAVNANYSVNYWIKQNNLSLNYDNFLLLTKIELSKKRSSKAFAEAFYNSNDLEEVKGFVKKIIFKDFFLKSSELLLSISNEAQFEDFMLKGLKDNKIPFRFVCDKIGFFKRLTQYSNLHLLGEFSKEFMLTDESFDKFNHLRLDYVNNSLESTLKSEKTADIDSYLKVLNKLENDNLISNFEIVTFLNKAFSNKSLFKGDYVTTTFAGDELYSLLKAIDLETINDKLELETINELKIFAVFLTQYIIESNYYASFAMESLADKILNSFIKIGLSLDEKLVLRSYNFSSFFKNEASNSVLRLFKEVDLDLSNKDFYYFLRVSNEFNFDTESLKTFFNCKKINFNVDFLENCKKFSDSLCSSDFVFCTNDEKLKRNIESFYKRFSK</sequence>
<comment type="caution">
    <text evidence="1">The sequence shown here is derived from an EMBL/GenBank/DDBJ whole genome shotgun (WGS) entry which is preliminary data.</text>
</comment>
<dbReference type="Proteomes" id="UP000758611">
    <property type="component" value="Unassembled WGS sequence"/>
</dbReference>
<evidence type="ECO:0000313" key="2">
    <source>
        <dbReference type="Proteomes" id="UP000758611"/>
    </source>
</evidence>
<dbReference type="RefSeq" id="WP_278476702.1">
    <property type="nucleotide sequence ID" value="NZ_JABZRE010000001.1"/>
</dbReference>
<accession>A0A930E0D9</accession>
<dbReference type="EMBL" id="JABZRE010000001">
    <property type="protein sequence ID" value="MBF1306255.1"/>
    <property type="molecule type" value="Genomic_DNA"/>
</dbReference>
<proteinExistence type="predicted"/>
<name>A0A930E0D9_9FIRM</name>
<evidence type="ECO:0000313" key="1">
    <source>
        <dbReference type="EMBL" id="MBF1306255.1"/>
    </source>
</evidence>
<organism evidence="1 2">
    <name type="scientific">Parvimonas micra</name>
    <dbReference type="NCBI Taxonomy" id="33033"/>
    <lineage>
        <taxon>Bacteria</taxon>
        <taxon>Bacillati</taxon>
        <taxon>Bacillota</taxon>
        <taxon>Tissierellia</taxon>
        <taxon>Tissierellales</taxon>
        <taxon>Peptoniphilaceae</taxon>
        <taxon>Parvimonas</taxon>
    </lineage>
</organism>